<dbReference type="PANTHER" id="PTHR11644">
    <property type="entry name" value="CYTIDINE DEAMINASE"/>
    <property type="match status" value="1"/>
</dbReference>
<dbReference type="InterPro" id="IPR006262">
    <property type="entry name" value="Cyt_deam_tetra"/>
</dbReference>
<evidence type="ECO:0000256" key="9">
    <source>
        <dbReference type="ARBA" id="ARBA00032005"/>
    </source>
</evidence>
<dbReference type="NCBIfam" id="TIGR01354">
    <property type="entry name" value="cyt_deam_tetra"/>
    <property type="match status" value="1"/>
</dbReference>
<dbReference type="PANTHER" id="PTHR11644:SF2">
    <property type="entry name" value="CYTIDINE DEAMINASE"/>
    <property type="match status" value="1"/>
</dbReference>
<dbReference type="PROSITE" id="PS51747">
    <property type="entry name" value="CYT_DCMP_DEAMINASES_2"/>
    <property type="match status" value="1"/>
</dbReference>
<comment type="caution">
    <text evidence="14">The sequence shown here is derived from an EMBL/GenBank/DDBJ whole genome shotgun (WGS) entry which is preliminary data.</text>
</comment>
<evidence type="ECO:0000256" key="2">
    <source>
        <dbReference type="ARBA" id="ARBA00003949"/>
    </source>
</evidence>
<comment type="function">
    <text evidence="2 12">This enzyme scavenges exogenous and endogenous cytidine and 2'-deoxycytidine for UMP synthesis.</text>
</comment>
<evidence type="ECO:0000256" key="6">
    <source>
        <dbReference type="ARBA" id="ARBA00022723"/>
    </source>
</evidence>
<dbReference type="EC" id="3.5.4.5" evidence="4 12"/>
<evidence type="ECO:0000256" key="10">
    <source>
        <dbReference type="ARBA" id="ARBA00049252"/>
    </source>
</evidence>
<dbReference type="EMBL" id="JAENRR010000011">
    <property type="protein sequence ID" value="MBK3517050.1"/>
    <property type="molecule type" value="Genomic_DNA"/>
</dbReference>
<evidence type="ECO:0000256" key="4">
    <source>
        <dbReference type="ARBA" id="ARBA00012783"/>
    </source>
</evidence>
<evidence type="ECO:0000259" key="13">
    <source>
        <dbReference type="PROSITE" id="PS51747"/>
    </source>
</evidence>
<feature type="domain" description="CMP/dCMP-type deaminase" evidence="13">
    <location>
        <begin position="21"/>
        <end position="157"/>
    </location>
</feature>
<organism evidence="14 15">
    <name type="scientific">Carboxylicivirga marina</name>
    <dbReference type="NCBI Taxonomy" id="2800988"/>
    <lineage>
        <taxon>Bacteria</taxon>
        <taxon>Pseudomonadati</taxon>
        <taxon>Bacteroidota</taxon>
        <taxon>Bacteroidia</taxon>
        <taxon>Marinilabiliales</taxon>
        <taxon>Marinilabiliaceae</taxon>
        <taxon>Carboxylicivirga</taxon>
    </lineage>
</organism>
<dbReference type="InterPro" id="IPR002125">
    <property type="entry name" value="CMP_dCMP_dom"/>
</dbReference>
<sequence>MKQLNLTTQIEVYENSKELSQPEQLLIDSAKEVCLKAYAPYSEFKVGAAVLLKNGKIITGSNQENAAYPSGLCAERTAMFYANTQYPETPVVSMAIIAMNKNGILENPVAPCGACRQVLLETELRFKQAYNILLVGKSSIQKVKSSKDLLPLSFVGEGLLKSED</sequence>
<evidence type="ECO:0000256" key="7">
    <source>
        <dbReference type="ARBA" id="ARBA00022801"/>
    </source>
</evidence>
<dbReference type="Pfam" id="PF00383">
    <property type="entry name" value="dCMP_cyt_deam_1"/>
    <property type="match status" value="1"/>
</dbReference>
<gene>
    <name evidence="14" type="primary">cdd</name>
    <name evidence="14" type="ORF">JIV24_06820</name>
</gene>
<dbReference type="InterPro" id="IPR016193">
    <property type="entry name" value="Cytidine_deaminase-like"/>
</dbReference>
<dbReference type="PROSITE" id="PS00903">
    <property type="entry name" value="CYT_DCMP_DEAMINASES_1"/>
    <property type="match status" value="1"/>
</dbReference>
<comment type="similarity">
    <text evidence="3 12">Belongs to the cytidine and deoxycytidylate deaminase family.</text>
</comment>
<evidence type="ECO:0000256" key="12">
    <source>
        <dbReference type="RuleBase" id="RU364006"/>
    </source>
</evidence>
<evidence type="ECO:0000256" key="3">
    <source>
        <dbReference type="ARBA" id="ARBA00006576"/>
    </source>
</evidence>
<accession>A0ABS1HHU5</accession>
<dbReference type="RefSeq" id="WP_200464277.1">
    <property type="nucleotide sequence ID" value="NZ_JAENRR010000011.1"/>
</dbReference>
<dbReference type="GO" id="GO:0004126">
    <property type="term" value="F:cytidine deaminase activity"/>
    <property type="evidence" value="ECO:0007669"/>
    <property type="project" value="UniProtKB-EC"/>
</dbReference>
<keyword evidence="7 12" id="KW-0378">Hydrolase</keyword>
<dbReference type="Proteomes" id="UP000605676">
    <property type="component" value="Unassembled WGS sequence"/>
</dbReference>
<dbReference type="InterPro" id="IPR016192">
    <property type="entry name" value="APOBEC/CMP_deaminase_Zn-bd"/>
</dbReference>
<dbReference type="SUPFAM" id="SSF53927">
    <property type="entry name" value="Cytidine deaminase-like"/>
    <property type="match status" value="1"/>
</dbReference>
<comment type="catalytic activity">
    <reaction evidence="11 12">
        <text>cytidine + H2O + H(+) = uridine + NH4(+)</text>
        <dbReference type="Rhea" id="RHEA:16069"/>
        <dbReference type="ChEBI" id="CHEBI:15377"/>
        <dbReference type="ChEBI" id="CHEBI:15378"/>
        <dbReference type="ChEBI" id="CHEBI:16704"/>
        <dbReference type="ChEBI" id="CHEBI:17562"/>
        <dbReference type="ChEBI" id="CHEBI:28938"/>
        <dbReference type="EC" id="3.5.4.5"/>
    </reaction>
</comment>
<name>A0ABS1HHU5_9BACT</name>
<comment type="cofactor">
    <cofactor evidence="1 12">
        <name>Zn(2+)</name>
        <dbReference type="ChEBI" id="CHEBI:29105"/>
    </cofactor>
</comment>
<keyword evidence="8 12" id="KW-0862">Zinc</keyword>
<dbReference type="CDD" id="cd01283">
    <property type="entry name" value="cytidine_deaminase"/>
    <property type="match status" value="1"/>
</dbReference>
<dbReference type="NCBIfam" id="NF004064">
    <property type="entry name" value="PRK05578.1"/>
    <property type="match status" value="1"/>
</dbReference>
<protein>
    <recommendedName>
        <fullName evidence="5 12">Cytidine deaminase</fullName>
        <ecNumber evidence="4 12">3.5.4.5</ecNumber>
    </recommendedName>
    <alternativeName>
        <fullName evidence="9 12">Cytidine aminohydrolase</fullName>
    </alternativeName>
</protein>
<evidence type="ECO:0000313" key="14">
    <source>
        <dbReference type="EMBL" id="MBK3517050.1"/>
    </source>
</evidence>
<proteinExistence type="inferred from homology"/>
<reference evidence="14 15" key="1">
    <citation type="submission" date="2021-01" db="EMBL/GenBank/DDBJ databases">
        <title>Carboxyliciviraga sp.nov., isolated from coastal sediments.</title>
        <authorList>
            <person name="Lu D."/>
            <person name="Zhang T."/>
        </authorList>
    </citation>
    <scope>NUCLEOTIDE SEQUENCE [LARGE SCALE GENOMIC DNA]</scope>
    <source>
        <strain evidence="14 15">N1Y132</strain>
    </source>
</reference>
<evidence type="ECO:0000256" key="1">
    <source>
        <dbReference type="ARBA" id="ARBA00001947"/>
    </source>
</evidence>
<evidence type="ECO:0000313" key="15">
    <source>
        <dbReference type="Proteomes" id="UP000605676"/>
    </source>
</evidence>
<comment type="catalytic activity">
    <reaction evidence="10 12">
        <text>2'-deoxycytidine + H2O + H(+) = 2'-deoxyuridine + NH4(+)</text>
        <dbReference type="Rhea" id="RHEA:13433"/>
        <dbReference type="ChEBI" id="CHEBI:15377"/>
        <dbReference type="ChEBI" id="CHEBI:15378"/>
        <dbReference type="ChEBI" id="CHEBI:15698"/>
        <dbReference type="ChEBI" id="CHEBI:16450"/>
        <dbReference type="ChEBI" id="CHEBI:28938"/>
        <dbReference type="EC" id="3.5.4.5"/>
    </reaction>
</comment>
<dbReference type="Gene3D" id="3.40.140.10">
    <property type="entry name" value="Cytidine Deaminase, domain 2"/>
    <property type="match status" value="1"/>
</dbReference>
<evidence type="ECO:0000256" key="5">
    <source>
        <dbReference type="ARBA" id="ARBA00018266"/>
    </source>
</evidence>
<evidence type="ECO:0000256" key="8">
    <source>
        <dbReference type="ARBA" id="ARBA00022833"/>
    </source>
</evidence>
<evidence type="ECO:0000256" key="11">
    <source>
        <dbReference type="ARBA" id="ARBA00049558"/>
    </source>
</evidence>
<dbReference type="InterPro" id="IPR050202">
    <property type="entry name" value="Cyt/Deoxycyt_deaminase"/>
</dbReference>
<keyword evidence="6 12" id="KW-0479">Metal-binding</keyword>
<keyword evidence="15" id="KW-1185">Reference proteome</keyword>